<organism evidence="1 2">
    <name type="scientific">Choiromyces venosus 120613-1</name>
    <dbReference type="NCBI Taxonomy" id="1336337"/>
    <lineage>
        <taxon>Eukaryota</taxon>
        <taxon>Fungi</taxon>
        <taxon>Dikarya</taxon>
        <taxon>Ascomycota</taxon>
        <taxon>Pezizomycotina</taxon>
        <taxon>Pezizomycetes</taxon>
        <taxon>Pezizales</taxon>
        <taxon>Tuberaceae</taxon>
        <taxon>Choiromyces</taxon>
    </lineage>
</organism>
<keyword evidence="2" id="KW-1185">Reference proteome</keyword>
<dbReference type="Proteomes" id="UP000276215">
    <property type="component" value="Unassembled WGS sequence"/>
</dbReference>
<protein>
    <submittedName>
        <fullName evidence="1">Uncharacterized protein</fullName>
    </submittedName>
</protein>
<sequence>MSGSESTGFVWFLGGFTQASTRSPTLGSRRSFLLNRIQSQPGLATYRHNRTIDRVIDGVANSFFQGEGEGRGNRGRPKGKERTPLLLSECVGEEGVL</sequence>
<accession>A0A3N4JW57</accession>
<dbReference type="EMBL" id="ML120400">
    <property type="protein sequence ID" value="RPA97944.1"/>
    <property type="molecule type" value="Genomic_DNA"/>
</dbReference>
<name>A0A3N4JW57_9PEZI</name>
<evidence type="ECO:0000313" key="1">
    <source>
        <dbReference type="EMBL" id="RPA97944.1"/>
    </source>
</evidence>
<reference evidence="1 2" key="1">
    <citation type="journal article" date="2018" name="Nat. Ecol. Evol.">
        <title>Pezizomycetes genomes reveal the molecular basis of ectomycorrhizal truffle lifestyle.</title>
        <authorList>
            <person name="Murat C."/>
            <person name="Payen T."/>
            <person name="Noel B."/>
            <person name="Kuo A."/>
            <person name="Morin E."/>
            <person name="Chen J."/>
            <person name="Kohler A."/>
            <person name="Krizsan K."/>
            <person name="Balestrini R."/>
            <person name="Da Silva C."/>
            <person name="Montanini B."/>
            <person name="Hainaut M."/>
            <person name="Levati E."/>
            <person name="Barry K.W."/>
            <person name="Belfiori B."/>
            <person name="Cichocki N."/>
            <person name="Clum A."/>
            <person name="Dockter R.B."/>
            <person name="Fauchery L."/>
            <person name="Guy J."/>
            <person name="Iotti M."/>
            <person name="Le Tacon F."/>
            <person name="Lindquist E.A."/>
            <person name="Lipzen A."/>
            <person name="Malagnac F."/>
            <person name="Mello A."/>
            <person name="Molinier V."/>
            <person name="Miyauchi S."/>
            <person name="Poulain J."/>
            <person name="Riccioni C."/>
            <person name="Rubini A."/>
            <person name="Sitrit Y."/>
            <person name="Splivallo R."/>
            <person name="Traeger S."/>
            <person name="Wang M."/>
            <person name="Zifcakova L."/>
            <person name="Wipf D."/>
            <person name="Zambonelli A."/>
            <person name="Paolocci F."/>
            <person name="Nowrousian M."/>
            <person name="Ottonello S."/>
            <person name="Baldrian P."/>
            <person name="Spatafora J.W."/>
            <person name="Henrissat B."/>
            <person name="Nagy L.G."/>
            <person name="Aury J.M."/>
            <person name="Wincker P."/>
            <person name="Grigoriev I.V."/>
            <person name="Bonfante P."/>
            <person name="Martin F.M."/>
        </authorList>
    </citation>
    <scope>NUCLEOTIDE SEQUENCE [LARGE SCALE GENOMIC DNA]</scope>
    <source>
        <strain evidence="1 2">120613-1</strain>
    </source>
</reference>
<proteinExistence type="predicted"/>
<dbReference type="AlphaFoldDB" id="A0A3N4JW57"/>
<evidence type="ECO:0000313" key="2">
    <source>
        <dbReference type="Proteomes" id="UP000276215"/>
    </source>
</evidence>
<gene>
    <name evidence="1" type="ORF">L873DRAFT_1809063</name>
</gene>